<feature type="transmembrane region" description="Helical" evidence="1">
    <location>
        <begin position="20"/>
        <end position="39"/>
    </location>
</feature>
<comment type="caution">
    <text evidence="2">The sequence shown here is derived from an EMBL/GenBank/DDBJ whole genome shotgun (WGS) entry which is preliminary data.</text>
</comment>
<accession>A0AA86U664</accession>
<keyword evidence="4" id="KW-1185">Reference proteome</keyword>
<sequence>MPKTVSNLCAMLSTILSLRYSFTIFWMIWSVSWSTYAVASSRITIYESLRRARTTHTSQRWPDEKLSPLPTIRQSRPPGCRFTYSANYTTSSRLQIFSSGMRSRPVVGIPSALLRVNSHSCCLSVPENRYGSCGIAITLEKMYI</sequence>
<evidence type="ECO:0000313" key="2">
    <source>
        <dbReference type="EMBL" id="CAI9942504.1"/>
    </source>
</evidence>
<reference evidence="3 4" key="2">
    <citation type="submission" date="2024-07" db="EMBL/GenBank/DDBJ databases">
        <authorList>
            <person name="Akdeniz Z."/>
        </authorList>
    </citation>
    <scope>NUCLEOTIDE SEQUENCE [LARGE SCALE GENOMIC DNA]</scope>
</reference>
<evidence type="ECO:0000256" key="1">
    <source>
        <dbReference type="SAM" id="Phobius"/>
    </source>
</evidence>
<dbReference type="EMBL" id="CAXDID020000069">
    <property type="protein sequence ID" value="CAL6013626.1"/>
    <property type="molecule type" value="Genomic_DNA"/>
</dbReference>
<reference evidence="2" key="1">
    <citation type="submission" date="2023-06" db="EMBL/GenBank/DDBJ databases">
        <authorList>
            <person name="Kurt Z."/>
        </authorList>
    </citation>
    <scope>NUCLEOTIDE SEQUENCE</scope>
</reference>
<proteinExistence type="predicted"/>
<evidence type="ECO:0000313" key="3">
    <source>
        <dbReference type="EMBL" id="CAL6013626.1"/>
    </source>
</evidence>
<keyword evidence="1" id="KW-0812">Transmembrane</keyword>
<evidence type="ECO:0000313" key="4">
    <source>
        <dbReference type="Proteomes" id="UP001642409"/>
    </source>
</evidence>
<dbReference type="EMBL" id="CATOUU010000703">
    <property type="protein sequence ID" value="CAI9942504.1"/>
    <property type="molecule type" value="Genomic_DNA"/>
</dbReference>
<dbReference type="Proteomes" id="UP001642409">
    <property type="component" value="Unassembled WGS sequence"/>
</dbReference>
<keyword evidence="1" id="KW-0472">Membrane</keyword>
<name>A0AA86U664_9EUKA</name>
<keyword evidence="1" id="KW-1133">Transmembrane helix</keyword>
<gene>
    <name evidence="3" type="ORF">HINF_LOCUS23875</name>
    <name evidence="2" type="ORF">HINF_LOCUS30149</name>
</gene>
<dbReference type="AlphaFoldDB" id="A0AA86U664"/>
<protein>
    <submittedName>
        <fullName evidence="3">Hypothetical_protein</fullName>
    </submittedName>
</protein>
<organism evidence="2">
    <name type="scientific">Hexamita inflata</name>
    <dbReference type="NCBI Taxonomy" id="28002"/>
    <lineage>
        <taxon>Eukaryota</taxon>
        <taxon>Metamonada</taxon>
        <taxon>Diplomonadida</taxon>
        <taxon>Hexamitidae</taxon>
        <taxon>Hexamitinae</taxon>
        <taxon>Hexamita</taxon>
    </lineage>
</organism>